<evidence type="ECO:0000313" key="1">
    <source>
        <dbReference type="EMBL" id="CAA9343745.1"/>
    </source>
</evidence>
<organism evidence="1">
    <name type="scientific">uncultured Gemmatimonadaceae bacterium</name>
    <dbReference type="NCBI Taxonomy" id="246130"/>
    <lineage>
        <taxon>Bacteria</taxon>
        <taxon>Pseudomonadati</taxon>
        <taxon>Gemmatimonadota</taxon>
        <taxon>Gemmatimonadia</taxon>
        <taxon>Gemmatimonadales</taxon>
        <taxon>Gemmatimonadaceae</taxon>
        <taxon>environmental samples</taxon>
    </lineage>
</organism>
<dbReference type="InterPro" id="IPR036102">
    <property type="entry name" value="OsmC/Ohrsf"/>
</dbReference>
<dbReference type="InterPro" id="IPR003718">
    <property type="entry name" value="OsmC/Ohr_fam"/>
</dbReference>
<dbReference type="Pfam" id="PF02566">
    <property type="entry name" value="OsmC"/>
    <property type="match status" value="1"/>
</dbReference>
<protein>
    <recommendedName>
        <fullName evidence="2">OsmC family peroxiredoxin</fullName>
    </recommendedName>
</protein>
<evidence type="ECO:0008006" key="2">
    <source>
        <dbReference type="Google" id="ProtNLM"/>
    </source>
</evidence>
<reference evidence="1" key="1">
    <citation type="submission" date="2020-02" db="EMBL/GenBank/DDBJ databases">
        <authorList>
            <person name="Meier V. D."/>
        </authorList>
    </citation>
    <scope>NUCLEOTIDE SEQUENCE</scope>
    <source>
        <strain evidence="1">AVDCRST_MAG40</strain>
    </source>
</reference>
<dbReference type="AlphaFoldDB" id="A0A6J4LWG6"/>
<dbReference type="Gene3D" id="3.30.300.20">
    <property type="match status" value="1"/>
</dbReference>
<accession>A0A6J4LWG6</accession>
<proteinExistence type="predicted"/>
<dbReference type="EMBL" id="CADCTX010000720">
    <property type="protein sequence ID" value="CAA9343745.1"/>
    <property type="molecule type" value="Genomic_DNA"/>
</dbReference>
<sequence length="123" mass="13340">MKITLLGEDAVRLEATPGPLTVEAERADQSYSPFHMLGSSLALCEYSVLASWASHAKISADDLAVEVRWTVDDASHRVSAMTLTLAWPSLPEARREAARRAAAICPIHRTLAHAPPIVVEVRA</sequence>
<name>A0A6J4LWG6_9BACT</name>
<dbReference type="InterPro" id="IPR015946">
    <property type="entry name" value="KH_dom-like_a/b"/>
</dbReference>
<dbReference type="SUPFAM" id="SSF82784">
    <property type="entry name" value="OsmC-like"/>
    <property type="match status" value="1"/>
</dbReference>
<gene>
    <name evidence="1" type="ORF">AVDCRST_MAG40-2526</name>
</gene>